<name>A0AAE0GK57_9CHLO</name>
<accession>A0AAE0GK57</accession>
<organism evidence="1 2">
    <name type="scientific">Cymbomonas tetramitiformis</name>
    <dbReference type="NCBI Taxonomy" id="36881"/>
    <lineage>
        <taxon>Eukaryota</taxon>
        <taxon>Viridiplantae</taxon>
        <taxon>Chlorophyta</taxon>
        <taxon>Pyramimonadophyceae</taxon>
        <taxon>Pyramimonadales</taxon>
        <taxon>Pyramimonadaceae</taxon>
        <taxon>Cymbomonas</taxon>
    </lineage>
</organism>
<evidence type="ECO:0000313" key="2">
    <source>
        <dbReference type="Proteomes" id="UP001190700"/>
    </source>
</evidence>
<protein>
    <submittedName>
        <fullName evidence="1">Uncharacterized protein</fullName>
    </submittedName>
</protein>
<proteinExistence type="predicted"/>
<dbReference type="EMBL" id="LGRX02004820">
    <property type="protein sequence ID" value="KAK3279510.1"/>
    <property type="molecule type" value="Genomic_DNA"/>
</dbReference>
<gene>
    <name evidence="1" type="ORF">CYMTET_12605</name>
</gene>
<dbReference type="Proteomes" id="UP001190700">
    <property type="component" value="Unassembled WGS sequence"/>
</dbReference>
<evidence type="ECO:0000313" key="1">
    <source>
        <dbReference type="EMBL" id="KAK3279510.1"/>
    </source>
</evidence>
<reference evidence="1 2" key="1">
    <citation type="journal article" date="2015" name="Genome Biol. Evol.">
        <title>Comparative Genomics of a Bacterivorous Green Alga Reveals Evolutionary Causalities and Consequences of Phago-Mixotrophic Mode of Nutrition.</title>
        <authorList>
            <person name="Burns J.A."/>
            <person name="Paasch A."/>
            <person name="Narechania A."/>
            <person name="Kim E."/>
        </authorList>
    </citation>
    <scope>NUCLEOTIDE SEQUENCE [LARGE SCALE GENOMIC DNA]</scope>
    <source>
        <strain evidence="1 2">PLY_AMNH</strain>
    </source>
</reference>
<comment type="caution">
    <text evidence="1">The sequence shown here is derived from an EMBL/GenBank/DDBJ whole genome shotgun (WGS) entry which is preliminary data.</text>
</comment>
<sequence length="114" mass="12492">MEGLGSLGKTGTDPVGMHRLDSWAGSWAHVRKRMVVMFPVVRGLLPHLGPRRGRPLGCTPPRLLVADLMALMVDVRGVREWVRAAEADENPMLEGLRMPEEAHAWGVSVTFGSP</sequence>
<keyword evidence="2" id="KW-1185">Reference proteome</keyword>
<dbReference type="AlphaFoldDB" id="A0AAE0GK57"/>